<gene>
    <name evidence="1" type="ORF">Dsin_030088</name>
</gene>
<reference evidence="1" key="1">
    <citation type="journal article" date="2023" name="Plant J.">
        <title>Genome sequences and population genomics provide insights into the demographic history, inbreeding, and mutation load of two 'living fossil' tree species of Dipteronia.</title>
        <authorList>
            <person name="Feng Y."/>
            <person name="Comes H.P."/>
            <person name="Chen J."/>
            <person name="Zhu S."/>
            <person name="Lu R."/>
            <person name="Zhang X."/>
            <person name="Li P."/>
            <person name="Qiu J."/>
            <person name="Olsen K.M."/>
            <person name="Qiu Y."/>
        </authorList>
    </citation>
    <scope>NUCLEOTIDE SEQUENCE</scope>
    <source>
        <strain evidence="1">NBL</strain>
    </source>
</reference>
<keyword evidence="2" id="KW-1185">Reference proteome</keyword>
<evidence type="ECO:0000313" key="1">
    <source>
        <dbReference type="EMBL" id="KAK3182802.1"/>
    </source>
</evidence>
<dbReference type="Proteomes" id="UP001281410">
    <property type="component" value="Unassembled WGS sequence"/>
</dbReference>
<proteinExistence type="predicted"/>
<dbReference type="EMBL" id="JANJYJ010000010">
    <property type="protein sequence ID" value="KAK3182802.1"/>
    <property type="molecule type" value="Genomic_DNA"/>
</dbReference>
<protein>
    <recommendedName>
        <fullName evidence="3">Retrotransposon gag domain-containing protein</fullName>
    </recommendedName>
</protein>
<organism evidence="1 2">
    <name type="scientific">Dipteronia sinensis</name>
    <dbReference type="NCBI Taxonomy" id="43782"/>
    <lineage>
        <taxon>Eukaryota</taxon>
        <taxon>Viridiplantae</taxon>
        <taxon>Streptophyta</taxon>
        <taxon>Embryophyta</taxon>
        <taxon>Tracheophyta</taxon>
        <taxon>Spermatophyta</taxon>
        <taxon>Magnoliopsida</taxon>
        <taxon>eudicotyledons</taxon>
        <taxon>Gunneridae</taxon>
        <taxon>Pentapetalae</taxon>
        <taxon>rosids</taxon>
        <taxon>malvids</taxon>
        <taxon>Sapindales</taxon>
        <taxon>Sapindaceae</taxon>
        <taxon>Hippocastanoideae</taxon>
        <taxon>Acereae</taxon>
        <taxon>Dipteronia</taxon>
    </lineage>
</organism>
<evidence type="ECO:0000313" key="2">
    <source>
        <dbReference type="Proteomes" id="UP001281410"/>
    </source>
</evidence>
<comment type="caution">
    <text evidence="1">The sequence shown here is derived from an EMBL/GenBank/DDBJ whole genome shotgun (WGS) entry which is preliminary data.</text>
</comment>
<name>A0AAD9ZID7_9ROSI</name>
<sequence>MHSTLQTVLTELHALRVYQTQTQTYAPNSSDMNPFAFSAPSSSGHHTSTVSSSHIKIYFLNFSTNNPTGWNYQVEQYFEFQNIAPTHQVQLASLHLEGIALQWHKWLTRFNGPFFWDEFTHSDYYTTDEVKYEPASA</sequence>
<accession>A0AAD9ZID7</accession>
<dbReference type="AlphaFoldDB" id="A0AAD9ZID7"/>
<evidence type="ECO:0008006" key="3">
    <source>
        <dbReference type="Google" id="ProtNLM"/>
    </source>
</evidence>